<dbReference type="InterPro" id="IPR024083">
    <property type="entry name" value="Fumarase/histidase_N"/>
</dbReference>
<name>A0A2A5JBI3_RHOSG</name>
<proteinExistence type="predicted"/>
<dbReference type="RefSeq" id="WP_003940419.1">
    <property type="nucleotide sequence ID" value="NZ_AP026691.1"/>
</dbReference>
<gene>
    <name evidence="2" type="ORF">CHR55_11990</name>
</gene>
<dbReference type="InterPro" id="IPR001106">
    <property type="entry name" value="Aromatic_Lyase"/>
</dbReference>
<dbReference type="CDD" id="cd00332">
    <property type="entry name" value="PAL-HAL"/>
    <property type="match status" value="1"/>
</dbReference>
<dbReference type="Gene3D" id="1.20.200.10">
    <property type="entry name" value="Fumarase/aspartase (Central domain)"/>
    <property type="match status" value="1"/>
</dbReference>
<dbReference type="Proteomes" id="UP000230886">
    <property type="component" value="Unassembled WGS sequence"/>
</dbReference>
<evidence type="ECO:0000313" key="2">
    <source>
        <dbReference type="EMBL" id="PCK26944.1"/>
    </source>
</evidence>
<dbReference type="Pfam" id="PF00221">
    <property type="entry name" value="Lyase_aromatic"/>
    <property type="match status" value="1"/>
</dbReference>
<dbReference type="InterPro" id="IPR008948">
    <property type="entry name" value="L-Aspartase-like"/>
</dbReference>
<comment type="caution">
    <text evidence="2">The sequence shown here is derived from an EMBL/GenBank/DDBJ whole genome shotgun (WGS) entry which is preliminary data.</text>
</comment>
<dbReference type="AlphaFoldDB" id="A0A2A5JBI3"/>
<evidence type="ECO:0000313" key="3">
    <source>
        <dbReference type="Proteomes" id="UP000230886"/>
    </source>
</evidence>
<keyword evidence="1 2" id="KW-0456">Lyase</keyword>
<dbReference type="EMBL" id="NOVD01000006">
    <property type="protein sequence ID" value="PCK26944.1"/>
    <property type="molecule type" value="Genomic_DNA"/>
</dbReference>
<evidence type="ECO:0000256" key="1">
    <source>
        <dbReference type="ARBA" id="ARBA00023239"/>
    </source>
</evidence>
<accession>A0A2A5JBI3</accession>
<dbReference type="PANTHER" id="PTHR10362">
    <property type="entry name" value="HISTIDINE AMMONIA-LYASE"/>
    <property type="match status" value="1"/>
</dbReference>
<dbReference type="Gene3D" id="1.10.275.10">
    <property type="entry name" value="Fumarase/aspartase (N-terminal domain)"/>
    <property type="match status" value="1"/>
</dbReference>
<reference evidence="2 3" key="1">
    <citation type="submission" date="2017-07" db="EMBL/GenBank/DDBJ databases">
        <title>Draft sequence of Rhodococcus enclensis 23b-28.</title>
        <authorList>
            <person name="Besaury L."/>
            <person name="Sancelme M."/>
            <person name="Amato P."/>
            <person name="Lallement A."/>
            <person name="Delort A.-M."/>
        </authorList>
    </citation>
    <scope>NUCLEOTIDE SEQUENCE [LARGE SCALE GENOMIC DNA]</scope>
    <source>
        <strain evidence="2 3">23b-28</strain>
    </source>
</reference>
<organism evidence="2 3">
    <name type="scientific">Rhodococcus qingshengii</name>
    <dbReference type="NCBI Taxonomy" id="334542"/>
    <lineage>
        <taxon>Bacteria</taxon>
        <taxon>Bacillati</taxon>
        <taxon>Actinomycetota</taxon>
        <taxon>Actinomycetes</taxon>
        <taxon>Mycobacteriales</taxon>
        <taxon>Nocardiaceae</taxon>
        <taxon>Rhodococcus</taxon>
        <taxon>Rhodococcus erythropolis group</taxon>
    </lineage>
</organism>
<dbReference type="SUPFAM" id="SSF48557">
    <property type="entry name" value="L-aspartase-like"/>
    <property type="match status" value="1"/>
</dbReference>
<sequence>MTERLPGEDRTEDDNVLLDGKGLSVHRVNEIAREPAVIRPADAALELTRRSWETAVRVSSRQAVYGRTTGVGGNRETSVSDGVQQDLRLLRSHATGSGPRLPDRLVRAAIVIRTNQILNGGSGMHPDIIDGLVAAVASQNLPTVHARGAIGTGDLSAFSEIAMGLIGESPLRDGRTGIGWTPHHGDALPFISTNAMTVAIAGDTSIEVAGWLQHCLVVSVLSVLASRSSVEPFAAQVQSARMHFGQAEVAERVRDLLAPHDITPVRVQDSFGFRALPQILGATWQAVHRLQNTLSIEMNSSSENPLVSVEDDMVFHNGNFHAMPIALAVDEAKLAVASAALLSQCRLANLSDPAVTGLRAFLADGPDGSSGTMLLEYTTSAAIAEIRSSAAPGSLGHTVISRGTEDHASFASQAATQLADILAQSRLVLACELISAVRALSQQQRELDPATELGAYLARARLVLDTRTEDRPLSADLSAAVNFLSQPLDQ</sequence>
<protein>
    <submittedName>
        <fullName evidence="2">Aromatic amino acid lyase</fullName>
    </submittedName>
</protein>
<dbReference type="GO" id="GO:0016841">
    <property type="term" value="F:ammonia-lyase activity"/>
    <property type="evidence" value="ECO:0007669"/>
    <property type="project" value="UniProtKB-ARBA"/>
</dbReference>